<dbReference type="Gene3D" id="3.40.47.10">
    <property type="match status" value="2"/>
</dbReference>
<evidence type="ECO:0000256" key="1">
    <source>
        <dbReference type="ARBA" id="ARBA00005189"/>
    </source>
</evidence>
<gene>
    <name evidence="5" type="ORF">N4264_05495</name>
</gene>
<comment type="pathway">
    <text evidence="1">Lipid metabolism.</text>
</comment>
<dbReference type="InterPro" id="IPR014030">
    <property type="entry name" value="Ketoacyl_synth_N"/>
</dbReference>
<dbReference type="PANTHER" id="PTHR11712:SF322">
    <property type="entry name" value="POLYKETIDE BETA-KETOACYL SYNTHASE 2-RELATED"/>
    <property type="match status" value="1"/>
</dbReference>
<organism evidence="5 6">
    <name type="scientific">Tahibacter amnicola</name>
    <dbReference type="NCBI Taxonomy" id="2976241"/>
    <lineage>
        <taxon>Bacteria</taxon>
        <taxon>Pseudomonadati</taxon>
        <taxon>Pseudomonadota</taxon>
        <taxon>Gammaproteobacteria</taxon>
        <taxon>Lysobacterales</taxon>
        <taxon>Rhodanobacteraceae</taxon>
        <taxon>Tahibacter</taxon>
    </lineage>
</organism>
<dbReference type="InterPro" id="IPR000794">
    <property type="entry name" value="Beta-ketoacyl_synthase"/>
</dbReference>
<accession>A0ABY6BGY1</accession>
<dbReference type="RefSeq" id="WP_261696063.1">
    <property type="nucleotide sequence ID" value="NZ_CP104694.1"/>
</dbReference>
<keyword evidence="6" id="KW-1185">Reference proteome</keyword>
<evidence type="ECO:0000259" key="4">
    <source>
        <dbReference type="PROSITE" id="PS52004"/>
    </source>
</evidence>
<dbReference type="SUPFAM" id="SSF53901">
    <property type="entry name" value="Thiolase-like"/>
    <property type="match status" value="2"/>
</dbReference>
<dbReference type="InterPro" id="IPR020841">
    <property type="entry name" value="PKS_Beta-ketoAc_synthase_dom"/>
</dbReference>
<dbReference type="EMBL" id="CP104694">
    <property type="protein sequence ID" value="UXI69105.1"/>
    <property type="molecule type" value="Genomic_DNA"/>
</dbReference>
<dbReference type="PROSITE" id="PS52004">
    <property type="entry name" value="KS3_2"/>
    <property type="match status" value="1"/>
</dbReference>
<dbReference type="PANTHER" id="PTHR11712">
    <property type="entry name" value="POLYKETIDE SYNTHASE-RELATED"/>
    <property type="match status" value="1"/>
</dbReference>
<dbReference type="Proteomes" id="UP001064632">
    <property type="component" value="Chromosome"/>
</dbReference>
<evidence type="ECO:0000313" key="5">
    <source>
        <dbReference type="EMBL" id="UXI69105.1"/>
    </source>
</evidence>
<reference evidence="5" key="1">
    <citation type="submission" date="2022-09" db="EMBL/GenBank/DDBJ databases">
        <title>Tahibacter sp. nov., isolated from a fresh water.</title>
        <authorList>
            <person name="Baek J.H."/>
            <person name="Lee J.K."/>
            <person name="Kim J.M."/>
            <person name="Jeon C.O."/>
        </authorList>
    </citation>
    <scope>NUCLEOTIDE SEQUENCE</scope>
    <source>
        <strain evidence="5">W38</strain>
    </source>
</reference>
<name>A0ABY6BGY1_9GAMM</name>
<dbReference type="Pfam" id="PF00109">
    <property type="entry name" value="ketoacyl-synt"/>
    <property type="match status" value="1"/>
</dbReference>
<dbReference type="InterPro" id="IPR016039">
    <property type="entry name" value="Thiolase-like"/>
</dbReference>
<protein>
    <recommendedName>
        <fullName evidence="4">Ketosynthase family 3 (KS3) domain-containing protein</fullName>
    </recommendedName>
</protein>
<feature type="domain" description="Ketosynthase family 3 (KS3)" evidence="4">
    <location>
        <begin position="5"/>
        <end position="426"/>
    </location>
</feature>
<sequence>MRADLPPVAITGIGSVLPSGAGVAPHWQQWCEDTPALGAFGHALFRTQRITVYGGIAAGLRRDALESVPFKLRRYSTEPSQWAVHAAGQAIADAALDWDSVAEDRRGLFSGQGDYTQPDIGSVRAAVLAARQPGGNIDYNALGRLALSRRGADPFISIKGLANNALALVSLTFRCRGVGAAYVQNEAAGIAALRRAVFELSHGHCDIALVVACGSYAEPFTLAELWGRGLLGQDGAIPDRLAAFDQKASGTVLGEGAVALLLERPADARARGARTHALVHGAKSYAARINRLENHTDHGAELGYRSVARHLPTLEGPVAVMADGRGHPALDRFEAGQIQAAVPEAVPVSSARAITGVVPAAGALADLALATQVLANDQLPAIPGLDQPVLAGPDWVRATPRTGRFEHVLCLQQGFSGFFSAVTVSRAA</sequence>
<evidence type="ECO:0000313" key="6">
    <source>
        <dbReference type="Proteomes" id="UP001064632"/>
    </source>
</evidence>
<keyword evidence="2" id="KW-0808">Transferase</keyword>
<keyword evidence="3" id="KW-0012">Acyltransferase</keyword>
<proteinExistence type="predicted"/>
<evidence type="ECO:0000256" key="3">
    <source>
        <dbReference type="ARBA" id="ARBA00023315"/>
    </source>
</evidence>
<evidence type="ECO:0000256" key="2">
    <source>
        <dbReference type="ARBA" id="ARBA00022679"/>
    </source>
</evidence>